<dbReference type="PANTHER" id="PTHR23063">
    <property type="entry name" value="PHOSPHOLIPID ACYLTRANSFERASE"/>
    <property type="match status" value="1"/>
</dbReference>
<dbReference type="AlphaFoldDB" id="A0AA36CW94"/>
<keyword evidence="10" id="KW-0594">Phospholipid biosynthesis</keyword>
<keyword evidence="9 15" id="KW-0472">Membrane</keyword>
<feature type="transmembrane region" description="Helical" evidence="15">
    <location>
        <begin position="237"/>
        <end position="259"/>
    </location>
</feature>
<evidence type="ECO:0000259" key="16">
    <source>
        <dbReference type="SMART" id="SM00563"/>
    </source>
</evidence>
<dbReference type="GO" id="GO:0016020">
    <property type="term" value="C:membrane"/>
    <property type="evidence" value="ECO:0007669"/>
    <property type="project" value="UniProtKB-SubCell"/>
</dbReference>
<keyword evidence="5" id="KW-0808">Transferase</keyword>
<evidence type="ECO:0000256" key="9">
    <source>
        <dbReference type="ARBA" id="ARBA00023136"/>
    </source>
</evidence>
<keyword evidence="18" id="KW-1185">Reference proteome</keyword>
<comment type="similarity">
    <text evidence="3">Belongs to the 1-acyl-sn-glycerol-3-phosphate acyltransferase family.</text>
</comment>
<dbReference type="GO" id="GO:0005783">
    <property type="term" value="C:endoplasmic reticulum"/>
    <property type="evidence" value="ECO:0007669"/>
    <property type="project" value="TreeGrafter"/>
</dbReference>
<feature type="region of interest" description="Disordered" evidence="14">
    <location>
        <begin position="555"/>
        <end position="596"/>
    </location>
</feature>
<keyword evidence="4" id="KW-0444">Lipid biosynthesis</keyword>
<feature type="region of interest" description="Disordered" evidence="14">
    <location>
        <begin position="83"/>
        <end position="139"/>
    </location>
</feature>
<evidence type="ECO:0000256" key="14">
    <source>
        <dbReference type="SAM" id="MobiDB-lite"/>
    </source>
</evidence>
<dbReference type="CDD" id="cd07991">
    <property type="entry name" value="LPLAT_LPCAT1-like"/>
    <property type="match status" value="1"/>
</dbReference>
<dbReference type="Proteomes" id="UP001177023">
    <property type="component" value="Unassembled WGS sequence"/>
</dbReference>
<accession>A0AA36CW94</accession>
<protein>
    <recommendedName>
        <fullName evidence="16">Phospholipid/glycerol acyltransferase domain-containing protein</fullName>
    </recommendedName>
</protein>
<comment type="pathway">
    <text evidence="2">Lipid metabolism.</text>
</comment>
<dbReference type="GO" id="GO:0004366">
    <property type="term" value="F:glycerol-3-phosphate O-acyltransferase activity"/>
    <property type="evidence" value="ECO:0007669"/>
    <property type="project" value="TreeGrafter"/>
</dbReference>
<dbReference type="SUPFAM" id="SSF69593">
    <property type="entry name" value="Glycerol-3-phosphate (1)-acyltransferase"/>
    <property type="match status" value="1"/>
</dbReference>
<reference evidence="17" key="1">
    <citation type="submission" date="2023-06" db="EMBL/GenBank/DDBJ databases">
        <authorList>
            <person name="Delattre M."/>
        </authorList>
    </citation>
    <scope>NUCLEOTIDE SEQUENCE</scope>
    <source>
        <strain evidence="17">AF72</strain>
    </source>
</reference>
<evidence type="ECO:0000256" key="2">
    <source>
        <dbReference type="ARBA" id="ARBA00005189"/>
    </source>
</evidence>
<dbReference type="SMART" id="SM00563">
    <property type="entry name" value="PlsC"/>
    <property type="match status" value="1"/>
</dbReference>
<keyword evidence="11" id="KW-1208">Phospholipid metabolism</keyword>
<organism evidence="17 18">
    <name type="scientific">Mesorhabditis spiculigera</name>
    <dbReference type="NCBI Taxonomy" id="96644"/>
    <lineage>
        <taxon>Eukaryota</taxon>
        <taxon>Metazoa</taxon>
        <taxon>Ecdysozoa</taxon>
        <taxon>Nematoda</taxon>
        <taxon>Chromadorea</taxon>
        <taxon>Rhabditida</taxon>
        <taxon>Rhabditina</taxon>
        <taxon>Rhabditomorpha</taxon>
        <taxon>Rhabditoidea</taxon>
        <taxon>Rhabditidae</taxon>
        <taxon>Mesorhabditinae</taxon>
        <taxon>Mesorhabditis</taxon>
    </lineage>
</organism>
<feature type="domain" description="Phospholipid/glycerol acyltransferase" evidence="16">
    <location>
        <begin position="301"/>
        <end position="412"/>
    </location>
</feature>
<dbReference type="PANTHER" id="PTHR23063:SF2">
    <property type="entry name" value="GLYCEROL-3-PHOSPHATE ACYLTRANSFERASE 4, ISOFORM D-RELATED"/>
    <property type="match status" value="1"/>
</dbReference>
<gene>
    <name evidence="17" type="ORF">MSPICULIGERA_LOCUS13369</name>
</gene>
<sequence>MGPIFEHVFFASAFLFPPIAVTVILCLILATFGKSLGLRKIYVDTLIYIFEWGARQIKTSQKLEKIKRGESSAHLCNMAHSPEVDVVSSTEDELTDDEPDHRSDGYESGSGLRRRHGSGTSISSVGSVCSRTGKAPRRKSSIIRRHTQINFDDDADETEVFVNSRGWAVIRDSVDFVKAGIEAIIEDEVTSRFEAEQLVSWNMLTRTSLRFYQFVNWKLTLLYSIGFFLRYCFLLPLRISIFGIGLVFLVVGTAIIGLFPEGPLKRSLNFSCMLICYRILSRSVSAVVNFHDCHNRPPNSGIAVANHTSPMDAMILSIDNVYALIGQRHPGILGLVQRALSRASAHIWFERSEAKDRSIVAKKLREHVNDPDKLPILIFPEGTCINNTSVMMFKKGSFEVGATIYPIAMKYDSRFGDPFWNSTEQSWGEYLLRMMTSWAIICNVWYLPPMQIREGEDAIDFANRVKKSIAQKGGLVDLVWDGQLKRSKVPPKLVQKQQEIYCHRFARYTSTSEGLKMREDETGDEDADIEEYITFKSPGVSGYASLEELPEDVIVTSDEEDVWDTPREPPRRSRSRNAKHSLTPRANPLNRAAVDS</sequence>
<dbReference type="InterPro" id="IPR002123">
    <property type="entry name" value="Plipid/glycerol_acylTrfase"/>
</dbReference>
<evidence type="ECO:0000256" key="7">
    <source>
        <dbReference type="ARBA" id="ARBA00022989"/>
    </source>
</evidence>
<feature type="compositionally biased region" description="Low complexity" evidence="14">
    <location>
        <begin position="118"/>
        <end position="130"/>
    </location>
</feature>
<keyword evidence="8" id="KW-0443">Lipid metabolism</keyword>
<keyword evidence="7 15" id="KW-1133">Transmembrane helix</keyword>
<comment type="subcellular location">
    <subcellularLocation>
        <location evidence="1">Membrane</location>
    </subcellularLocation>
</comment>
<evidence type="ECO:0000313" key="18">
    <source>
        <dbReference type="Proteomes" id="UP001177023"/>
    </source>
</evidence>
<dbReference type="EMBL" id="CATQJA010002635">
    <property type="protein sequence ID" value="CAJ0575052.1"/>
    <property type="molecule type" value="Genomic_DNA"/>
</dbReference>
<evidence type="ECO:0000256" key="12">
    <source>
        <dbReference type="ARBA" id="ARBA00023315"/>
    </source>
</evidence>
<dbReference type="GO" id="GO:0008654">
    <property type="term" value="P:phospholipid biosynthetic process"/>
    <property type="evidence" value="ECO:0007669"/>
    <property type="project" value="UniProtKB-KW"/>
</dbReference>
<comment type="caution">
    <text evidence="17">The sequence shown here is derived from an EMBL/GenBank/DDBJ whole genome shotgun (WGS) entry which is preliminary data.</text>
</comment>
<evidence type="ECO:0000256" key="13">
    <source>
        <dbReference type="ARBA" id="ARBA00025707"/>
    </source>
</evidence>
<evidence type="ECO:0000313" key="17">
    <source>
        <dbReference type="EMBL" id="CAJ0575052.1"/>
    </source>
</evidence>
<evidence type="ECO:0000256" key="4">
    <source>
        <dbReference type="ARBA" id="ARBA00022516"/>
    </source>
</evidence>
<name>A0AA36CW94_9BILA</name>
<evidence type="ECO:0000256" key="1">
    <source>
        <dbReference type="ARBA" id="ARBA00004370"/>
    </source>
</evidence>
<evidence type="ECO:0000256" key="3">
    <source>
        <dbReference type="ARBA" id="ARBA00008655"/>
    </source>
</evidence>
<keyword evidence="6 15" id="KW-0812">Transmembrane</keyword>
<dbReference type="Pfam" id="PF01553">
    <property type="entry name" value="Acyltransferase"/>
    <property type="match status" value="1"/>
</dbReference>
<evidence type="ECO:0000256" key="5">
    <source>
        <dbReference type="ARBA" id="ARBA00022679"/>
    </source>
</evidence>
<feature type="transmembrane region" description="Helical" evidence="15">
    <location>
        <begin position="12"/>
        <end position="32"/>
    </location>
</feature>
<proteinExistence type="inferred from homology"/>
<comment type="pathway">
    <text evidence="13">Phospholipid metabolism.</text>
</comment>
<evidence type="ECO:0000256" key="6">
    <source>
        <dbReference type="ARBA" id="ARBA00022692"/>
    </source>
</evidence>
<keyword evidence="12" id="KW-0012">Acyltransferase</keyword>
<evidence type="ECO:0000256" key="15">
    <source>
        <dbReference type="SAM" id="Phobius"/>
    </source>
</evidence>
<dbReference type="InterPro" id="IPR045252">
    <property type="entry name" value="LPCAT1-like"/>
</dbReference>
<dbReference type="GO" id="GO:0019432">
    <property type="term" value="P:triglyceride biosynthetic process"/>
    <property type="evidence" value="ECO:0007669"/>
    <property type="project" value="TreeGrafter"/>
</dbReference>
<evidence type="ECO:0000256" key="11">
    <source>
        <dbReference type="ARBA" id="ARBA00023264"/>
    </source>
</evidence>
<feature type="non-terminal residue" evidence="17">
    <location>
        <position position="1"/>
    </location>
</feature>
<evidence type="ECO:0000256" key="8">
    <source>
        <dbReference type="ARBA" id="ARBA00023098"/>
    </source>
</evidence>
<evidence type="ECO:0000256" key="10">
    <source>
        <dbReference type="ARBA" id="ARBA00023209"/>
    </source>
</evidence>